<feature type="domain" description="Major facilitator superfamily (MFS) profile" evidence="8">
    <location>
        <begin position="25"/>
        <end position="427"/>
    </location>
</feature>
<dbReference type="eggNOG" id="COG2271">
    <property type="taxonomic scope" value="Bacteria"/>
</dbReference>
<dbReference type="HOGENOM" id="CLU_001265_58_2_9"/>
<dbReference type="Gene3D" id="1.20.1250.20">
    <property type="entry name" value="MFS general substrate transporter like domains"/>
    <property type="match status" value="2"/>
</dbReference>
<feature type="transmembrane region" description="Helical" evidence="7">
    <location>
        <begin position="368"/>
        <end position="391"/>
    </location>
</feature>
<dbReference type="Proteomes" id="UP000001683">
    <property type="component" value="Chromosome"/>
</dbReference>
<dbReference type="OrthoDB" id="9794076at2"/>
<feature type="transmembrane region" description="Helical" evidence="7">
    <location>
        <begin position="177"/>
        <end position="199"/>
    </location>
</feature>
<dbReference type="PANTHER" id="PTHR23527">
    <property type="entry name" value="BLL3282 PROTEIN"/>
    <property type="match status" value="1"/>
</dbReference>
<name>B2A3C5_NATTJ</name>
<feature type="transmembrane region" description="Helical" evidence="7">
    <location>
        <begin position="150"/>
        <end position="171"/>
    </location>
</feature>
<organism evidence="9 10">
    <name type="scientific">Natranaerobius thermophilus (strain ATCC BAA-1301 / DSM 18059 / JW/NM-WN-LF)</name>
    <dbReference type="NCBI Taxonomy" id="457570"/>
    <lineage>
        <taxon>Bacteria</taxon>
        <taxon>Bacillati</taxon>
        <taxon>Bacillota</taxon>
        <taxon>Clostridia</taxon>
        <taxon>Natranaerobiales</taxon>
        <taxon>Natranaerobiaceae</taxon>
        <taxon>Natranaerobius</taxon>
    </lineage>
</organism>
<evidence type="ECO:0000256" key="3">
    <source>
        <dbReference type="ARBA" id="ARBA00022692"/>
    </source>
</evidence>
<evidence type="ECO:0000313" key="10">
    <source>
        <dbReference type="Proteomes" id="UP000001683"/>
    </source>
</evidence>
<reference evidence="9 10" key="2">
    <citation type="journal article" date="2011" name="J. Bacteriol.">
        <title>Complete genome sequence of the anaerobic, halophilic alkalithermophile Natranaerobius thermophilus JW/NM-WN-LF.</title>
        <authorList>
            <person name="Zhao B."/>
            <person name="Mesbah N.M."/>
            <person name="Dalin E."/>
            <person name="Goodwin L."/>
            <person name="Nolan M."/>
            <person name="Pitluck S."/>
            <person name="Chertkov O."/>
            <person name="Brettin T.S."/>
            <person name="Han J."/>
            <person name="Larimer F.W."/>
            <person name="Land M.L."/>
            <person name="Hauser L."/>
            <person name="Kyrpides N."/>
            <person name="Wiegel J."/>
        </authorList>
    </citation>
    <scope>NUCLEOTIDE SEQUENCE [LARGE SCALE GENOMIC DNA]</scope>
    <source>
        <strain evidence="10">ATCC BAA-1301 / DSM 18059 / JW/NM-WN-LF</strain>
    </source>
</reference>
<proteinExistence type="predicted"/>
<comment type="subcellular location">
    <subcellularLocation>
        <location evidence="1">Cell membrane</location>
        <topology evidence="1">Multi-pass membrane protein</topology>
    </subcellularLocation>
</comment>
<dbReference type="STRING" id="457570.Nther_2806"/>
<feature type="transmembrane region" description="Helical" evidence="7">
    <location>
        <begin position="23"/>
        <end position="41"/>
    </location>
</feature>
<feature type="transmembrane region" description="Helical" evidence="7">
    <location>
        <begin position="111"/>
        <end position="129"/>
    </location>
</feature>
<keyword evidence="3 7" id="KW-0812">Transmembrane</keyword>
<evidence type="ECO:0000256" key="7">
    <source>
        <dbReference type="SAM" id="Phobius"/>
    </source>
</evidence>
<gene>
    <name evidence="9" type="ordered locus">Nther_2806</name>
</gene>
<dbReference type="SUPFAM" id="SSF103473">
    <property type="entry name" value="MFS general substrate transporter"/>
    <property type="match status" value="1"/>
</dbReference>
<feature type="transmembrane region" description="Helical" evidence="7">
    <location>
        <begin position="239"/>
        <end position="257"/>
    </location>
</feature>
<dbReference type="GO" id="GO:0005886">
    <property type="term" value="C:plasma membrane"/>
    <property type="evidence" value="ECO:0007669"/>
    <property type="project" value="UniProtKB-SubCell"/>
</dbReference>
<feature type="transmembrane region" description="Helical" evidence="7">
    <location>
        <begin position="269"/>
        <end position="289"/>
    </location>
</feature>
<dbReference type="InterPro" id="IPR020846">
    <property type="entry name" value="MFS_dom"/>
</dbReference>
<dbReference type="FunCoup" id="B2A3C5">
    <property type="interactions" value="141"/>
</dbReference>
<evidence type="ECO:0000256" key="6">
    <source>
        <dbReference type="SAM" id="MobiDB-lite"/>
    </source>
</evidence>
<keyword evidence="10" id="KW-1185">Reference proteome</keyword>
<evidence type="ECO:0000256" key="1">
    <source>
        <dbReference type="ARBA" id="ARBA00004651"/>
    </source>
</evidence>
<dbReference type="PANTHER" id="PTHR23527:SF1">
    <property type="entry name" value="BLL3282 PROTEIN"/>
    <property type="match status" value="1"/>
</dbReference>
<dbReference type="InParanoid" id="B2A3C5"/>
<feature type="region of interest" description="Disordered" evidence="6">
    <location>
        <begin position="204"/>
        <end position="224"/>
    </location>
</feature>
<dbReference type="RefSeq" id="WP_012449187.1">
    <property type="nucleotide sequence ID" value="NC_010718.1"/>
</dbReference>
<keyword evidence="4 7" id="KW-1133">Transmembrane helix</keyword>
<dbReference type="InterPro" id="IPR011701">
    <property type="entry name" value="MFS"/>
</dbReference>
<dbReference type="InterPro" id="IPR036259">
    <property type="entry name" value="MFS_trans_sf"/>
</dbReference>
<feature type="transmembrane region" description="Helical" evidence="7">
    <location>
        <begin position="310"/>
        <end position="328"/>
    </location>
</feature>
<evidence type="ECO:0000256" key="2">
    <source>
        <dbReference type="ARBA" id="ARBA00022448"/>
    </source>
</evidence>
<dbReference type="EMBL" id="CP001034">
    <property type="protein sequence ID" value="ACB86354.1"/>
    <property type="molecule type" value="Genomic_DNA"/>
</dbReference>
<protein>
    <submittedName>
        <fullName evidence="9">Major facilitator superfamily MFS_1</fullName>
    </submittedName>
</protein>
<keyword evidence="2" id="KW-0813">Transport</keyword>
<evidence type="ECO:0000313" key="9">
    <source>
        <dbReference type="EMBL" id="ACB86354.1"/>
    </source>
</evidence>
<feature type="transmembrane region" description="Helical" evidence="7">
    <location>
        <begin position="334"/>
        <end position="356"/>
    </location>
</feature>
<dbReference type="KEGG" id="nth:Nther_2806"/>
<sequence>METGQEIRDGEVVGKRSQNVNHFPILMVMSTAYIAVGTNVQGFKAMLPMVSADFQIGSAEAGLYTTFFFLSATILAIFSGRVVDRLGSKMGLVMGTAIIGSLMIIHSVTNIFVLLLALAFFTGIGFSIITPSINKGVMELVSPNKRAVSLGITQAGGGIGGILGALLLPFLGELFGWRNAILVSAGVALLMSGILFKFYNPGQDGTKSQQEENTSDSEESSKSDSSFKEDLAKLVTNKVLLTVCLIGLTFGFTISNITTHFPLFLDGDLGYSGFIAGASLAVFQTGGIIGKPSWGIINDRFLRSNRRLGLFILGLLVSLLMLVLAIFFDEPGIPIPVIMIFTFILGVTSLGIPGLFFTTVGDVVDKKLMGTATGLALIFIRTGVVIGPPFIGWLADITGSYQISWITLATVIFILSLSFFILSSNYKENLYGST</sequence>
<reference evidence="9 10" key="1">
    <citation type="submission" date="2008-04" db="EMBL/GenBank/DDBJ databases">
        <title>Complete sequence of chromosome of Natranaerobius thermophilus JW/NM-WN-LF.</title>
        <authorList>
            <consortium name="US DOE Joint Genome Institute"/>
            <person name="Copeland A."/>
            <person name="Lucas S."/>
            <person name="Lapidus A."/>
            <person name="Glavina del Rio T."/>
            <person name="Dalin E."/>
            <person name="Tice H."/>
            <person name="Bruce D."/>
            <person name="Goodwin L."/>
            <person name="Pitluck S."/>
            <person name="Chertkov O."/>
            <person name="Brettin T."/>
            <person name="Detter J.C."/>
            <person name="Han C."/>
            <person name="Kuske C.R."/>
            <person name="Schmutz J."/>
            <person name="Larimer F."/>
            <person name="Land M."/>
            <person name="Hauser L."/>
            <person name="Kyrpides N."/>
            <person name="Lykidis A."/>
            <person name="Mesbah N.M."/>
            <person name="Wiegel J."/>
        </authorList>
    </citation>
    <scope>NUCLEOTIDE SEQUENCE [LARGE SCALE GENOMIC DNA]</scope>
    <source>
        <strain evidence="10">ATCC BAA-1301 / DSM 18059 / JW/NM-WN-LF</strain>
    </source>
</reference>
<dbReference type="PROSITE" id="PS50850">
    <property type="entry name" value="MFS"/>
    <property type="match status" value="1"/>
</dbReference>
<dbReference type="Pfam" id="PF07690">
    <property type="entry name" value="MFS_1"/>
    <property type="match status" value="1"/>
</dbReference>
<feature type="transmembrane region" description="Helical" evidence="7">
    <location>
        <begin position="403"/>
        <end position="422"/>
    </location>
</feature>
<evidence type="ECO:0000256" key="5">
    <source>
        <dbReference type="ARBA" id="ARBA00023136"/>
    </source>
</evidence>
<dbReference type="InterPro" id="IPR052952">
    <property type="entry name" value="MFS-Transporter"/>
</dbReference>
<feature type="transmembrane region" description="Helical" evidence="7">
    <location>
        <begin position="86"/>
        <end position="105"/>
    </location>
</feature>
<dbReference type="AlphaFoldDB" id="B2A3C5"/>
<dbReference type="GO" id="GO:0022857">
    <property type="term" value="F:transmembrane transporter activity"/>
    <property type="evidence" value="ECO:0007669"/>
    <property type="project" value="InterPro"/>
</dbReference>
<keyword evidence="5 7" id="KW-0472">Membrane</keyword>
<evidence type="ECO:0000259" key="8">
    <source>
        <dbReference type="PROSITE" id="PS50850"/>
    </source>
</evidence>
<evidence type="ECO:0000256" key="4">
    <source>
        <dbReference type="ARBA" id="ARBA00022989"/>
    </source>
</evidence>
<feature type="transmembrane region" description="Helical" evidence="7">
    <location>
        <begin position="61"/>
        <end position="79"/>
    </location>
</feature>
<accession>B2A3C5</accession>